<dbReference type="HAMAP" id="MF_00691">
    <property type="entry name" value="PxpA"/>
    <property type="match status" value="1"/>
</dbReference>
<dbReference type="InterPro" id="IPR005501">
    <property type="entry name" value="LamB/YcsF/PxpA-like"/>
</dbReference>
<dbReference type="PANTHER" id="PTHR30292">
    <property type="entry name" value="UNCHARACTERIZED PROTEIN YBGL-RELATED"/>
    <property type="match status" value="1"/>
</dbReference>
<dbReference type="EMBL" id="CP117880">
    <property type="protein sequence ID" value="WDF69853.1"/>
    <property type="molecule type" value="Genomic_DNA"/>
</dbReference>
<dbReference type="NCBIfam" id="NF003814">
    <property type="entry name" value="PRK05406.1-3"/>
    <property type="match status" value="1"/>
</dbReference>
<dbReference type="CDD" id="cd10787">
    <property type="entry name" value="LamB_YcsF_like"/>
    <property type="match status" value="1"/>
</dbReference>
<comment type="similarity">
    <text evidence="1">Belongs to the LamB/PxpA family.</text>
</comment>
<reference evidence="2 3" key="1">
    <citation type="submission" date="2023-02" db="EMBL/GenBank/DDBJ databases">
        <title>Genome sequence of Sphingobacterium sp. KACC 22765.</title>
        <authorList>
            <person name="Kim S."/>
            <person name="Heo J."/>
            <person name="Kwon S.-W."/>
        </authorList>
    </citation>
    <scope>NUCLEOTIDE SEQUENCE [LARGE SCALE GENOMIC DNA]</scope>
    <source>
        <strain evidence="2 3">KACC 22765</strain>
    </source>
</reference>
<protein>
    <recommendedName>
        <fullName evidence="1">5-oxoprolinase subunit A</fullName>
        <shortName evidence="1">5-OPase subunit A</shortName>
        <ecNumber evidence="1">3.5.2.9</ecNumber>
    </recommendedName>
    <alternativeName>
        <fullName evidence="1">5-oxoprolinase (ATP-hydrolyzing) subunit A</fullName>
    </alternativeName>
</protein>
<gene>
    <name evidence="1" type="primary">pxpA</name>
    <name evidence="2" type="ORF">PQ465_05620</name>
</gene>
<dbReference type="RefSeq" id="WP_274268563.1">
    <property type="nucleotide sequence ID" value="NZ_CP117880.1"/>
</dbReference>
<comment type="function">
    <text evidence="1">Catalyzes the cleavage of 5-oxoproline to form L-glutamate coupled to the hydrolysis of ATP to ADP and inorganic phosphate.</text>
</comment>
<accession>A0ABY7WN66</accession>
<dbReference type="SUPFAM" id="SSF88713">
    <property type="entry name" value="Glycoside hydrolase/deacetylase"/>
    <property type="match status" value="1"/>
</dbReference>
<dbReference type="EC" id="3.5.2.9" evidence="1"/>
<evidence type="ECO:0000313" key="3">
    <source>
        <dbReference type="Proteomes" id="UP001221558"/>
    </source>
</evidence>
<dbReference type="NCBIfam" id="NF003816">
    <property type="entry name" value="PRK05406.1-5"/>
    <property type="match status" value="1"/>
</dbReference>
<dbReference type="InterPro" id="IPR011330">
    <property type="entry name" value="Glyco_hydro/deAcase_b/a-brl"/>
</dbReference>
<comment type="catalytic activity">
    <reaction evidence="1">
        <text>5-oxo-L-proline + ATP + 2 H2O = L-glutamate + ADP + phosphate + H(+)</text>
        <dbReference type="Rhea" id="RHEA:10348"/>
        <dbReference type="ChEBI" id="CHEBI:15377"/>
        <dbReference type="ChEBI" id="CHEBI:15378"/>
        <dbReference type="ChEBI" id="CHEBI:29985"/>
        <dbReference type="ChEBI" id="CHEBI:30616"/>
        <dbReference type="ChEBI" id="CHEBI:43474"/>
        <dbReference type="ChEBI" id="CHEBI:58402"/>
        <dbReference type="ChEBI" id="CHEBI:456216"/>
        <dbReference type="EC" id="3.5.2.9"/>
    </reaction>
</comment>
<evidence type="ECO:0000313" key="2">
    <source>
        <dbReference type="EMBL" id="WDF69853.1"/>
    </source>
</evidence>
<keyword evidence="1" id="KW-0547">Nucleotide-binding</keyword>
<dbReference type="Gene3D" id="3.20.20.370">
    <property type="entry name" value="Glycoside hydrolase/deacetylase"/>
    <property type="match status" value="1"/>
</dbReference>
<comment type="subunit">
    <text evidence="1">Forms a complex composed of PxpA, PxpB and PxpC.</text>
</comment>
<organism evidence="2 3">
    <name type="scientific">Sphingobacterium oryzagri</name>
    <dbReference type="NCBI Taxonomy" id="3025669"/>
    <lineage>
        <taxon>Bacteria</taxon>
        <taxon>Pseudomonadati</taxon>
        <taxon>Bacteroidota</taxon>
        <taxon>Sphingobacteriia</taxon>
        <taxon>Sphingobacteriales</taxon>
        <taxon>Sphingobacteriaceae</taxon>
        <taxon>Sphingobacterium</taxon>
    </lineage>
</organism>
<keyword evidence="1" id="KW-0067">ATP-binding</keyword>
<keyword evidence="1" id="KW-0378">Hydrolase</keyword>
<keyword evidence="3" id="KW-1185">Reference proteome</keyword>
<dbReference type="Proteomes" id="UP001221558">
    <property type="component" value="Chromosome"/>
</dbReference>
<evidence type="ECO:0000256" key="1">
    <source>
        <dbReference type="HAMAP-Rule" id="MF_00691"/>
    </source>
</evidence>
<dbReference type="Pfam" id="PF03746">
    <property type="entry name" value="LamB_YcsF"/>
    <property type="match status" value="1"/>
</dbReference>
<dbReference type="PANTHER" id="PTHR30292:SF0">
    <property type="entry name" value="5-OXOPROLINASE SUBUNIT A"/>
    <property type="match status" value="1"/>
</dbReference>
<name>A0ABY7WN66_9SPHI</name>
<sequence>MKDKLKVDLNCDLGESFGPWKMGDDAAILPYISSVNIACGFHAGDPSTMLNTIELAQKYDVHIGAHPGFYDREGFGRREIKMSPSEVYALVIYQVGALQACATAKGAVLHHVKPHGALYNMAAKEASLAAAIVQAVVDVDPSLILYGLSGSALVAESEKKGLRVYHEVFADRTYQPDGSLTPRTASDAVIKNSDQAIEQVLHMLLEGKVTSVTGTAVTMQADTICLHGDNPAAVTFAATIAQALNDHDIRIR</sequence>
<proteinExistence type="inferred from homology"/>